<organism evidence="7 8">
    <name type="scientific">Chlorella vulgaris</name>
    <name type="common">Green alga</name>
    <dbReference type="NCBI Taxonomy" id="3077"/>
    <lineage>
        <taxon>Eukaryota</taxon>
        <taxon>Viridiplantae</taxon>
        <taxon>Chlorophyta</taxon>
        <taxon>core chlorophytes</taxon>
        <taxon>Trebouxiophyceae</taxon>
        <taxon>Chlorellales</taxon>
        <taxon>Chlorellaceae</taxon>
        <taxon>Chlorella clade</taxon>
        <taxon>Chlorella</taxon>
    </lineage>
</organism>
<dbReference type="PANTHER" id="PTHR11552">
    <property type="entry name" value="GLUCOSE-METHANOL-CHOLINE GMC OXIDOREDUCTASE"/>
    <property type="match status" value="1"/>
</dbReference>
<dbReference type="Pfam" id="PF05199">
    <property type="entry name" value="GMC_oxred_C"/>
    <property type="match status" value="1"/>
</dbReference>
<comment type="similarity">
    <text evidence="2">Belongs to the GMC oxidoreductase family.</text>
</comment>
<keyword evidence="4 5" id="KW-0274">FAD</keyword>
<dbReference type="SUPFAM" id="SSF51905">
    <property type="entry name" value="FAD/NAD(P)-binding domain"/>
    <property type="match status" value="1"/>
</dbReference>
<evidence type="ECO:0000259" key="6">
    <source>
        <dbReference type="PROSITE" id="PS00624"/>
    </source>
</evidence>
<evidence type="ECO:0000256" key="3">
    <source>
        <dbReference type="ARBA" id="ARBA00022630"/>
    </source>
</evidence>
<evidence type="ECO:0000313" key="8">
    <source>
        <dbReference type="Proteomes" id="UP001055712"/>
    </source>
</evidence>
<dbReference type="Gene3D" id="3.50.50.60">
    <property type="entry name" value="FAD/NAD(P)-binding domain"/>
    <property type="match status" value="1"/>
</dbReference>
<reference evidence="7" key="2">
    <citation type="submission" date="2020-11" db="EMBL/GenBank/DDBJ databases">
        <authorList>
            <person name="Cecchin M."/>
            <person name="Marcolungo L."/>
            <person name="Rossato M."/>
            <person name="Girolomoni L."/>
            <person name="Cosentino E."/>
            <person name="Cuine S."/>
            <person name="Li-Beisson Y."/>
            <person name="Delledonne M."/>
            <person name="Ballottari M."/>
        </authorList>
    </citation>
    <scope>NUCLEOTIDE SEQUENCE</scope>
    <source>
        <strain evidence="7">211/11P</strain>
        <tissue evidence="7">Whole cell</tissue>
    </source>
</reference>
<dbReference type="GO" id="GO:0016020">
    <property type="term" value="C:membrane"/>
    <property type="evidence" value="ECO:0007669"/>
    <property type="project" value="TreeGrafter"/>
</dbReference>
<comment type="caution">
    <text evidence="7">The sequence shown here is derived from an EMBL/GenBank/DDBJ whole genome shotgun (WGS) entry which is preliminary data.</text>
</comment>
<keyword evidence="8" id="KW-1185">Reference proteome</keyword>
<evidence type="ECO:0000256" key="2">
    <source>
        <dbReference type="ARBA" id="ARBA00010790"/>
    </source>
</evidence>
<dbReference type="PROSITE" id="PS00624">
    <property type="entry name" value="GMC_OXRED_2"/>
    <property type="match status" value="1"/>
</dbReference>
<sequence>MAAMAVLTAPQASCSRTCNRLQGRVGPGALLRVPGNSSFTAGSTRQHRAAGRRGGVLPVRASALDDIQKVLSKTGSPVAGQRYDYILVGGGTAACVLANRLTADGSKRVLVLEAGPDNTSRDVKIPAAITRLFRSPLDWNMFSELQQQLAHRQIYMARGRLLGGSSATNATLYHRGAAADYDAWNVEGWGSSDVLSWFTQAETNADFGPGNYHGSGGPMRVENPRYTNKALHSAFFKAAEQLGMPANNDFNDWSHDHEGYGTFQVMQDKGTRADMYRQYLKPAMGRSNLQVLTGASVTKVHIDQAAGKSHALGVEFSLDGPAGDRLSAELNAGGEVLMCAGAVHSPFLLNHSGVGAAADLKNLGIQVAADLPGVGQNLQDHPACLVALPLKDKYDGIAITDEIYSDKGKIRKRAIASYLLGGRGGLTSTGCDRGAFVRTAAGKASPDLQVRFVPGLSLDPDGVSTYVRFGKFQSQGLKWPSGVTFQLIACRPHSTGCVGLKNDDPFNSPKLNPGYFTDKNGEDLATLRAGVRWTRDIARCDALGEYIDGELFPGAAVQSDDQIDDYIRRSVHSSNAIVGTCKMGRAGDGSSVVDNQLRVHGVEGLRVVDASVVPKIPGGQTGAPVVMIAERAAALLTGRATIGGGSRVAVPAAVPA</sequence>
<evidence type="ECO:0000313" key="7">
    <source>
        <dbReference type="EMBL" id="KAI3436349.1"/>
    </source>
</evidence>
<dbReference type="GO" id="GO:0050660">
    <property type="term" value="F:flavin adenine dinucleotide binding"/>
    <property type="evidence" value="ECO:0007669"/>
    <property type="project" value="InterPro"/>
</dbReference>
<keyword evidence="3" id="KW-0285">Flavoprotein</keyword>
<feature type="binding site" evidence="5">
    <location>
        <position position="297"/>
    </location>
    <ligand>
        <name>FAD</name>
        <dbReference type="ChEBI" id="CHEBI:57692"/>
    </ligand>
</feature>
<dbReference type="InterPro" id="IPR036188">
    <property type="entry name" value="FAD/NAD-bd_sf"/>
</dbReference>
<dbReference type="InterPro" id="IPR000172">
    <property type="entry name" value="GMC_OxRdtase_N"/>
</dbReference>
<reference evidence="7" key="1">
    <citation type="journal article" date="2019" name="Plant J.">
        <title>Chlorella vulgaris genome assembly and annotation reveals the molecular basis for metabolic acclimation to high light conditions.</title>
        <authorList>
            <person name="Cecchin M."/>
            <person name="Marcolungo L."/>
            <person name="Rossato M."/>
            <person name="Girolomoni L."/>
            <person name="Cosentino E."/>
            <person name="Cuine S."/>
            <person name="Li-Beisson Y."/>
            <person name="Delledonne M."/>
            <person name="Ballottari M."/>
        </authorList>
    </citation>
    <scope>NUCLEOTIDE SEQUENCE</scope>
    <source>
        <strain evidence="7">211/11P</strain>
    </source>
</reference>
<evidence type="ECO:0000256" key="1">
    <source>
        <dbReference type="ARBA" id="ARBA00001974"/>
    </source>
</evidence>
<dbReference type="Pfam" id="PF00732">
    <property type="entry name" value="GMC_oxred_N"/>
    <property type="match status" value="1"/>
</dbReference>
<proteinExistence type="inferred from homology"/>
<dbReference type="GO" id="GO:0019285">
    <property type="term" value="P:glycine betaine biosynthetic process from choline"/>
    <property type="evidence" value="ECO:0007669"/>
    <property type="project" value="TreeGrafter"/>
</dbReference>
<dbReference type="SUPFAM" id="SSF54373">
    <property type="entry name" value="FAD-linked reductases, C-terminal domain"/>
    <property type="match status" value="1"/>
</dbReference>
<dbReference type="GO" id="GO:0008812">
    <property type="term" value="F:choline dehydrogenase activity"/>
    <property type="evidence" value="ECO:0007669"/>
    <property type="project" value="TreeGrafter"/>
</dbReference>
<gene>
    <name evidence="7" type="ORF">D9Q98_002402</name>
</gene>
<dbReference type="EMBL" id="SIDB01000002">
    <property type="protein sequence ID" value="KAI3436349.1"/>
    <property type="molecule type" value="Genomic_DNA"/>
</dbReference>
<accession>A0A9D4Z084</accession>
<evidence type="ECO:0000256" key="5">
    <source>
        <dbReference type="PIRSR" id="PIRSR000137-2"/>
    </source>
</evidence>
<dbReference type="SMR" id="A0A9D4Z084"/>
<dbReference type="Proteomes" id="UP001055712">
    <property type="component" value="Unassembled WGS sequence"/>
</dbReference>
<evidence type="ECO:0000256" key="4">
    <source>
        <dbReference type="ARBA" id="ARBA00022827"/>
    </source>
</evidence>
<dbReference type="OrthoDB" id="269227at2759"/>
<dbReference type="PIRSF" id="PIRSF000137">
    <property type="entry name" value="Alcohol_oxidase"/>
    <property type="match status" value="1"/>
</dbReference>
<dbReference type="Gene3D" id="3.30.560.10">
    <property type="entry name" value="Glucose Oxidase, domain 3"/>
    <property type="match status" value="1"/>
</dbReference>
<dbReference type="PANTHER" id="PTHR11552:SF147">
    <property type="entry name" value="CHOLINE DEHYDROGENASE, MITOCHONDRIAL"/>
    <property type="match status" value="1"/>
</dbReference>
<comment type="cofactor">
    <cofactor evidence="1 5">
        <name>FAD</name>
        <dbReference type="ChEBI" id="CHEBI:57692"/>
    </cofactor>
</comment>
<protein>
    <recommendedName>
        <fullName evidence="6">Glucose-methanol-choline oxidoreductase N-terminal domain-containing protein</fullName>
    </recommendedName>
</protein>
<dbReference type="AlphaFoldDB" id="A0A9D4Z084"/>
<dbReference type="InterPro" id="IPR012132">
    <property type="entry name" value="GMC_OxRdtase"/>
</dbReference>
<feature type="domain" description="Glucose-methanol-choline oxidoreductase N-terminal" evidence="6">
    <location>
        <begin position="341"/>
        <end position="355"/>
    </location>
</feature>
<name>A0A9D4Z084_CHLVU</name>
<dbReference type="InterPro" id="IPR007867">
    <property type="entry name" value="GMC_OxRtase_C"/>
</dbReference>